<reference evidence="10" key="2">
    <citation type="submission" date="2018-12" db="UniProtKB">
        <authorList>
            <consortium name="WormBaseParasite"/>
        </authorList>
    </citation>
    <scope>IDENTIFICATION</scope>
    <source>
        <strain evidence="10">Puerto Rican</strain>
    </source>
</reference>
<keyword evidence="8" id="KW-0999">Mitochondrion inner membrane</keyword>
<comment type="function">
    <text evidence="8">Essential component of the TIM23 complex, a complex that mediates the translocation of transit peptide-containing proteins across the mitochondrial inner membrane.</text>
</comment>
<dbReference type="CTD" id="8346026"/>
<organism evidence="9 10">
    <name type="scientific">Schistosoma mansoni</name>
    <name type="common">Blood fluke</name>
    <dbReference type="NCBI Taxonomy" id="6183"/>
    <lineage>
        <taxon>Eukaryota</taxon>
        <taxon>Metazoa</taxon>
        <taxon>Spiralia</taxon>
        <taxon>Lophotrochozoa</taxon>
        <taxon>Platyhelminthes</taxon>
        <taxon>Trematoda</taxon>
        <taxon>Digenea</taxon>
        <taxon>Strigeidida</taxon>
        <taxon>Schistosomatoidea</taxon>
        <taxon>Schistosomatidae</taxon>
        <taxon>Schistosoma</taxon>
    </lineage>
</organism>
<evidence type="ECO:0000256" key="2">
    <source>
        <dbReference type="ARBA" id="ARBA00010867"/>
    </source>
</evidence>
<dbReference type="OrthoDB" id="436405at2759"/>
<dbReference type="InterPro" id="IPR038552">
    <property type="entry name" value="Tim21_IMS_sf"/>
</dbReference>
<keyword evidence="3 8" id="KW-0812">Transmembrane</keyword>
<evidence type="ECO:0000256" key="1">
    <source>
        <dbReference type="ARBA" id="ARBA00004304"/>
    </source>
</evidence>
<dbReference type="OMA" id="PSRCIFT"/>
<dbReference type="eggNOG" id="KOG4836">
    <property type="taxonomic scope" value="Eukaryota"/>
</dbReference>
<keyword evidence="6 8" id="KW-0496">Mitochondrion</keyword>
<evidence type="ECO:0000313" key="9">
    <source>
        <dbReference type="Proteomes" id="UP000008854"/>
    </source>
</evidence>
<evidence type="ECO:0000256" key="5">
    <source>
        <dbReference type="ARBA" id="ARBA00022989"/>
    </source>
</evidence>
<dbReference type="InterPro" id="IPR013261">
    <property type="entry name" value="Tim21"/>
</dbReference>
<keyword evidence="8" id="KW-0813">Transport</keyword>
<dbReference type="PANTHER" id="PTHR13032">
    <property type="entry name" value="MITOCHONDRIAL IMPORT INNER MEMBRANE TRANSLOCASE SUBUNIT TIM21"/>
    <property type="match status" value="1"/>
</dbReference>
<proteinExistence type="inferred from homology"/>
<dbReference type="PhylomeDB" id="G4M0Q7"/>
<dbReference type="GO" id="GO:0030150">
    <property type="term" value="P:protein import into mitochondrial matrix"/>
    <property type="evidence" value="ECO:0007669"/>
    <property type="project" value="UniProtKB-UniRule"/>
</dbReference>
<accession>G4M0Q7</accession>
<dbReference type="WBParaSite" id="Smp_093800.1">
    <property type="protein sequence ID" value="Smp_093800.1"/>
    <property type="gene ID" value="Smp_093800"/>
</dbReference>
<comment type="subcellular location">
    <subcellularLocation>
        <location evidence="8">Mitochondrion inner membrane</location>
        <topology evidence="8">Single-pass membrane protein</topology>
    </subcellularLocation>
    <subcellularLocation>
        <location evidence="1">Mitochondrion membrane</location>
        <topology evidence="1">Single-pass membrane protein</topology>
    </subcellularLocation>
</comment>
<feature type="transmembrane region" description="Helical" evidence="8">
    <location>
        <begin position="69"/>
        <end position="90"/>
    </location>
</feature>
<keyword evidence="5 8" id="KW-1133">Transmembrane helix</keyword>
<dbReference type="KEGG" id="smm:Smp_093800"/>
<dbReference type="PANTHER" id="PTHR13032:SF6">
    <property type="entry name" value="MITOCHONDRIAL IMPORT INNER MEMBRANE TRANSLOCASE SUBUNIT TIM21"/>
    <property type="match status" value="1"/>
</dbReference>
<evidence type="ECO:0000256" key="3">
    <source>
        <dbReference type="ARBA" id="ARBA00022692"/>
    </source>
</evidence>
<sequence>MTSFVKLICFQFSSSVQLSVARFLSRQWPVRLHRSVSSASNSSVTPAAKRENLPPANVTEKVKQTTKDVGYFTIVLGGFALTGTILYAIIQELFSSKSPNGVYDDAFKICKTDSRVLNLFGSSLKARTSPDSRRRRQNIAYDSWYDDKGRLHMAMKFYIKGNLESGVVYLEVVENESKEFDYRYLIVETEGGFSKKQIILRSFSEVDNPDL</sequence>
<dbReference type="HOGENOM" id="CLU_099476_1_0_1"/>
<keyword evidence="8" id="KW-0811">Translocation</keyword>
<comment type="similarity">
    <text evidence="2 8">Belongs to the TIM21 family.</text>
</comment>
<evidence type="ECO:0000256" key="4">
    <source>
        <dbReference type="ARBA" id="ARBA00022946"/>
    </source>
</evidence>
<dbReference type="GeneID" id="8346026"/>
<dbReference type="AlphaFoldDB" id="G4M0Q7"/>
<keyword evidence="8" id="KW-0653">Protein transport</keyword>
<evidence type="ECO:0000313" key="10">
    <source>
        <dbReference type="WBParaSite" id="Smp_093800.1"/>
    </source>
</evidence>
<dbReference type="Gene3D" id="3.10.450.320">
    <property type="entry name" value="Mitochondrial import inner membrane translocase subunit Tim21"/>
    <property type="match status" value="1"/>
</dbReference>
<name>G4M0Q7_SCHMA</name>
<evidence type="ECO:0000256" key="7">
    <source>
        <dbReference type="ARBA" id="ARBA00023136"/>
    </source>
</evidence>
<comment type="subunit">
    <text evidence="8">Component of the TIM23 complex.</text>
</comment>
<reference evidence="9" key="1">
    <citation type="journal article" date="2012" name="PLoS Negl. Trop. Dis.">
        <title>A systematically improved high quality genome and transcriptome of the human blood fluke Schistosoma mansoni.</title>
        <authorList>
            <person name="Protasio A.V."/>
            <person name="Tsai I.J."/>
            <person name="Babbage A."/>
            <person name="Nichol S."/>
            <person name="Hunt M."/>
            <person name="Aslett M.A."/>
            <person name="De Silva N."/>
            <person name="Velarde G.S."/>
            <person name="Anderson T.J."/>
            <person name="Clark R.C."/>
            <person name="Davidson C."/>
            <person name="Dillon G.P."/>
            <person name="Holroyd N.E."/>
            <person name="LoVerde P.T."/>
            <person name="Lloyd C."/>
            <person name="McQuillan J."/>
            <person name="Oliveira G."/>
            <person name="Otto T.D."/>
            <person name="Parker-Manuel S.J."/>
            <person name="Quail M.A."/>
            <person name="Wilson R.A."/>
            <person name="Zerlotini A."/>
            <person name="Dunne D.W."/>
            <person name="Berriman M."/>
        </authorList>
    </citation>
    <scope>NUCLEOTIDE SEQUENCE [LARGE SCALE GENOMIC DNA]</scope>
    <source>
        <strain evidence="9">Puerto Rican</strain>
    </source>
</reference>
<dbReference type="Pfam" id="PF08294">
    <property type="entry name" value="TIM21"/>
    <property type="match status" value="1"/>
</dbReference>
<dbReference type="STRING" id="6183.G4M0Q7"/>
<dbReference type="RefSeq" id="XP_018647073.1">
    <property type="nucleotide sequence ID" value="XM_018794420.1"/>
</dbReference>
<evidence type="ECO:0000256" key="6">
    <source>
        <dbReference type="ARBA" id="ARBA00023128"/>
    </source>
</evidence>
<keyword evidence="4" id="KW-0809">Transit peptide</keyword>
<dbReference type="GO" id="GO:0005744">
    <property type="term" value="C:TIM23 mitochondrial import inner membrane translocase complex"/>
    <property type="evidence" value="ECO:0007669"/>
    <property type="project" value="UniProtKB-UniRule"/>
</dbReference>
<dbReference type="Proteomes" id="UP000008854">
    <property type="component" value="Unassembled WGS sequence"/>
</dbReference>
<protein>
    <recommendedName>
        <fullName evidence="8">Mitochondrial import inner membrane translocase subunit Tim21</fullName>
    </recommendedName>
</protein>
<evidence type="ECO:0000256" key="8">
    <source>
        <dbReference type="RuleBase" id="RU367142"/>
    </source>
</evidence>
<keyword evidence="7 8" id="KW-0472">Membrane</keyword>
<keyword evidence="9" id="KW-1185">Reference proteome</keyword>
<dbReference type="FunCoup" id="G4M0Q7">
    <property type="interactions" value="1272"/>
</dbReference>
<dbReference type="InParanoid" id="G4M0Q7"/>